<keyword evidence="1" id="KW-0175">Coiled coil</keyword>
<evidence type="ECO:0000256" key="1">
    <source>
        <dbReference type="SAM" id="Coils"/>
    </source>
</evidence>
<sequence>MCFYAGTFFFRFDTVIARIEALSIEKLQKLISEKDRLKHCLTSLYRKNNNEEGQETKSVHSTIKNLNRTDIQCSYSALLQEDFAYSGSEYWTELEEYSQATQNCSHTVSTGTFPRKCHFCSSLRVADADYEAVCKVPRRIAQNIAYGHFSLGTSTLSDCEVGNVNILDRDGLDKLPSDHSVESLTETKDPAFGMQEAEEKNIETIGNKLDVAINLVKMLYYRPVHSPKGSRIPIKNSVVLKSNNILTGCDTSLSNAVTGLLDSTVEYSKICDDFMIPDLYVLWQNIYEDYIPLHSQNLVEKQSRDANQYGALLEKQVSMLQKAEMEIQALKEKLQESEDTVE</sequence>
<feature type="domain" description="Short myomegalin-like EB1 binding protein N-terminal" evidence="2">
    <location>
        <begin position="176"/>
        <end position="246"/>
    </location>
</feature>
<dbReference type="InterPro" id="IPR040947">
    <property type="entry name" value="SMYLE_N"/>
</dbReference>
<organism evidence="3 4">
    <name type="scientific">Staurois parvus</name>
    <dbReference type="NCBI Taxonomy" id="386267"/>
    <lineage>
        <taxon>Eukaryota</taxon>
        <taxon>Metazoa</taxon>
        <taxon>Chordata</taxon>
        <taxon>Craniata</taxon>
        <taxon>Vertebrata</taxon>
        <taxon>Euteleostomi</taxon>
        <taxon>Amphibia</taxon>
        <taxon>Batrachia</taxon>
        <taxon>Anura</taxon>
        <taxon>Neobatrachia</taxon>
        <taxon>Ranoidea</taxon>
        <taxon>Ranidae</taxon>
        <taxon>Staurois</taxon>
    </lineage>
</organism>
<proteinExistence type="predicted"/>
<dbReference type="PANTHER" id="PTHR46501">
    <property type="entry name" value="MYOMEGALIN"/>
    <property type="match status" value="1"/>
</dbReference>
<protein>
    <recommendedName>
        <fullName evidence="2">Short myomegalin-like EB1 binding protein N-terminal domain-containing protein</fullName>
    </recommendedName>
</protein>
<dbReference type="Proteomes" id="UP001162483">
    <property type="component" value="Unassembled WGS sequence"/>
</dbReference>
<dbReference type="EMBL" id="CATNWA010002465">
    <property type="protein sequence ID" value="CAI9542921.1"/>
    <property type="molecule type" value="Genomic_DNA"/>
</dbReference>
<evidence type="ECO:0000313" key="3">
    <source>
        <dbReference type="EMBL" id="CAI9542921.1"/>
    </source>
</evidence>
<dbReference type="Pfam" id="PF18615">
    <property type="entry name" value="SMYLE_N"/>
    <property type="match status" value="2"/>
</dbReference>
<dbReference type="PANTHER" id="PTHR46501:SF2">
    <property type="entry name" value="MYOMEGALIN"/>
    <property type="match status" value="1"/>
</dbReference>
<dbReference type="InterPro" id="IPR052593">
    <property type="entry name" value="MT-associated_AKAP9-binding"/>
</dbReference>
<feature type="non-terminal residue" evidence="3">
    <location>
        <position position="342"/>
    </location>
</feature>
<feature type="domain" description="Short myomegalin-like EB1 binding protein N-terminal" evidence="2">
    <location>
        <begin position="73"/>
        <end position="149"/>
    </location>
</feature>
<name>A0ABN9B3X2_9NEOB</name>
<reference evidence="3" key="1">
    <citation type="submission" date="2023-05" db="EMBL/GenBank/DDBJ databases">
        <authorList>
            <person name="Stuckert A."/>
        </authorList>
    </citation>
    <scope>NUCLEOTIDE SEQUENCE</scope>
</reference>
<comment type="caution">
    <text evidence="3">The sequence shown here is derived from an EMBL/GenBank/DDBJ whole genome shotgun (WGS) entry which is preliminary data.</text>
</comment>
<evidence type="ECO:0000259" key="2">
    <source>
        <dbReference type="Pfam" id="PF18615"/>
    </source>
</evidence>
<evidence type="ECO:0000313" key="4">
    <source>
        <dbReference type="Proteomes" id="UP001162483"/>
    </source>
</evidence>
<accession>A0ABN9B3X2</accession>
<feature type="coiled-coil region" evidence="1">
    <location>
        <begin position="313"/>
        <end position="340"/>
    </location>
</feature>
<keyword evidence="4" id="KW-1185">Reference proteome</keyword>
<gene>
    <name evidence="3" type="ORF">SPARVUS_LOCUS2181139</name>
</gene>